<keyword evidence="4" id="KW-1185">Reference proteome</keyword>
<dbReference type="EMBL" id="SDEE01000250">
    <property type="protein sequence ID" value="RXW18663.1"/>
    <property type="molecule type" value="Genomic_DNA"/>
</dbReference>
<keyword evidence="1" id="KW-0677">Repeat</keyword>
<evidence type="ECO:0000259" key="2">
    <source>
        <dbReference type="Pfam" id="PF24883"/>
    </source>
</evidence>
<dbReference type="InterPro" id="IPR027417">
    <property type="entry name" value="P-loop_NTPase"/>
</dbReference>
<dbReference type="InterPro" id="IPR056884">
    <property type="entry name" value="NPHP3-like_N"/>
</dbReference>
<evidence type="ECO:0000256" key="1">
    <source>
        <dbReference type="ARBA" id="ARBA00022737"/>
    </source>
</evidence>
<evidence type="ECO:0000313" key="3">
    <source>
        <dbReference type="EMBL" id="RXW18663.1"/>
    </source>
</evidence>
<dbReference type="Proteomes" id="UP000290288">
    <property type="component" value="Unassembled WGS sequence"/>
</dbReference>
<dbReference type="PANTHER" id="PTHR10039">
    <property type="entry name" value="AMELOGENIN"/>
    <property type="match status" value="1"/>
</dbReference>
<dbReference type="STRING" id="2316362.A0A4Q2DFV8"/>
<organism evidence="3 4">
    <name type="scientific">Candolleomyces aberdarensis</name>
    <dbReference type="NCBI Taxonomy" id="2316362"/>
    <lineage>
        <taxon>Eukaryota</taxon>
        <taxon>Fungi</taxon>
        <taxon>Dikarya</taxon>
        <taxon>Basidiomycota</taxon>
        <taxon>Agaricomycotina</taxon>
        <taxon>Agaricomycetes</taxon>
        <taxon>Agaricomycetidae</taxon>
        <taxon>Agaricales</taxon>
        <taxon>Agaricineae</taxon>
        <taxon>Psathyrellaceae</taxon>
        <taxon>Candolleomyces</taxon>
    </lineage>
</organism>
<dbReference type="Gene3D" id="3.40.50.300">
    <property type="entry name" value="P-loop containing nucleotide triphosphate hydrolases"/>
    <property type="match status" value="1"/>
</dbReference>
<sequence>MSSVSYFKNAKHFVANPTFNTYISDGDALQYLHKHAATGAMHDSEERYPPPLCHPGTREAVVGRIEAWYVFEIPPEKKIMWVHAPAGYGKSAVAGTISKKLESRTDLDFNPVGATFFFWRTSHERNSPARFVITLAYQFAMSIPELAPHIETAVKRNPMVLNKTLEAQLTKLIVEPFKLLGQLENMPRRLVIVDGLDECINSDQESLVEKHYAEDQERVQARVLNLIHTLQSQRLPLCFLILSRPEPWIKQQIESKSFQTVTEILDLYKVGDHMKDVEIFVRNELARIAEGLDQNPGSDERWPGKELVQSLLVRTRGHMLYAATVIRHIDVAYDDPLQRLKDLLDNHLHSTPGLTHSSPFSYLFELYRQIIRSCPPTNKAIMGEVLEDIVAAERSITGSFTEVHRTLNVLDRLSGRAAGIGIKAIRSLHAVTRLAGSGPRLFYHSSFPEFLKNHPQPVPDVTVDVQKGVGRLLAGCLKTFIPVALNSQVDEDLRFALIQWASLWRDWNPSEDGDYSRQLKVLLSIDLMACFVKDLTVGPDHGISILICTLGLFDPSKNLLVHGISPPLCSPFIEGAVSHLRLSVEKAFLHILQPDVYRSHREVLYRYHETAWPSFFMLMACYVFETWRQHPTGIASIVLALKTLRLEQEELYEQFEHKLSSSFRTLEILQPEATNIFRLVRKDGDL</sequence>
<name>A0A4Q2DFV8_9AGAR</name>
<evidence type="ECO:0000313" key="4">
    <source>
        <dbReference type="Proteomes" id="UP000290288"/>
    </source>
</evidence>
<protein>
    <recommendedName>
        <fullName evidence="2">Nephrocystin 3-like N-terminal domain-containing protein</fullName>
    </recommendedName>
</protein>
<proteinExistence type="predicted"/>
<dbReference type="Pfam" id="PF24883">
    <property type="entry name" value="NPHP3_N"/>
    <property type="match status" value="1"/>
</dbReference>
<feature type="domain" description="Nephrocystin 3-like N-terminal" evidence="2">
    <location>
        <begin position="72"/>
        <end position="210"/>
    </location>
</feature>
<dbReference type="AlphaFoldDB" id="A0A4Q2DFV8"/>
<accession>A0A4Q2DFV8</accession>
<dbReference type="OrthoDB" id="21416at2759"/>
<gene>
    <name evidence="3" type="ORF">EST38_g7199</name>
</gene>
<reference evidence="3 4" key="1">
    <citation type="submission" date="2019-01" db="EMBL/GenBank/DDBJ databases">
        <title>Draft genome sequence of Psathyrella aberdarensis IHI B618.</title>
        <authorList>
            <person name="Buettner E."/>
            <person name="Kellner H."/>
        </authorList>
    </citation>
    <scope>NUCLEOTIDE SEQUENCE [LARGE SCALE GENOMIC DNA]</scope>
    <source>
        <strain evidence="3 4">IHI B618</strain>
    </source>
</reference>
<comment type="caution">
    <text evidence="3">The sequence shown here is derived from an EMBL/GenBank/DDBJ whole genome shotgun (WGS) entry which is preliminary data.</text>
</comment>